<gene>
    <name evidence="2" type="ORF">SAMN05216466_102306</name>
</gene>
<name>A0A1G7RXW2_9BURK</name>
<feature type="domain" description="FHA" evidence="1">
    <location>
        <begin position="41"/>
        <end position="93"/>
    </location>
</feature>
<evidence type="ECO:0000313" key="2">
    <source>
        <dbReference type="EMBL" id="SDG15605.1"/>
    </source>
</evidence>
<dbReference type="EMBL" id="FNCJ01000002">
    <property type="protein sequence ID" value="SDG15605.1"/>
    <property type="molecule type" value="Genomic_DNA"/>
</dbReference>
<proteinExistence type="predicted"/>
<evidence type="ECO:0000259" key="1">
    <source>
        <dbReference type="PROSITE" id="PS50006"/>
    </source>
</evidence>
<dbReference type="Pfam" id="PF00498">
    <property type="entry name" value="FHA"/>
    <property type="match status" value="2"/>
</dbReference>
<dbReference type="SMART" id="SM00240">
    <property type="entry name" value="FHA"/>
    <property type="match status" value="2"/>
</dbReference>
<protein>
    <submittedName>
        <fullName evidence="2">FHA domain-containing protein</fullName>
    </submittedName>
</protein>
<dbReference type="Proteomes" id="UP000199706">
    <property type="component" value="Unassembled WGS sequence"/>
</dbReference>
<dbReference type="CDD" id="cd00060">
    <property type="entry name" value="FHA"/>
    <property type="match status" value="2"/>
</dbReference>
<dbReference type="InterPro" id="IPR050923">
    <property type="entry name" value="Cell_Proc_Reg/RNA_Proc"/>
</dbReference>
<feature type="domain" description="FHA" evidence="1">
    <location>
        <begin position="155"/>
        <end position="210"/>
    </location>
</feature>
<sequence>MTPGEAPIAELRVTHEREFDVVLSPVSHPELGTIRIGDSLFAVGRGESPFTGYPHELISVLSRRHARVFIEHGAAYVADLDSKNGTSINGTSVRQTPHRLRDGDELCFGGTLCYRVGIEPSAHAQACTSQSVILTLVPERGDLGLQPIEVRSFPFLVSKTDDLFARYKTHYPHQVNYISRRHAHIFLKAGVPCIEDLGSTNGTFLAGKRLEDSAISLHDGDVLAFGGDHFVYKVQLHNASDLEATVTVISVSDPTKCELLDTDKTTFVGAAHSFLEIFCIDQVAQREDEVNEAVSHVAHAPERDAQLPHSQHKWRVFASELMRVFSGGDRTAIRHGAVWGVAGVALLLVVAVTLYMRGASQREVKALLADGNYSHAVTVANRDLERHPADSPMEALASEALMKASVPEWLSALRRGDFDRAAAAIASAKTLAEPNPDAKPLVDELAWVGDLERFVVGRGGTQAPIRMNADEDRITGLLARWNADPQAHQHALDRISSYVPEFAEPYAQAMSHLRALQSDNSVYLPAIARLNAAIATELPRGNFDTLRAMFSDYAEKYPRLAGLDRLRADLQQYAALADEARTRKLAPLVALMKSARFTTPPFQQQYRQLAATQLPSDAVIRQHDLVAAAWQRGDGQQALAGLQSMPPSPWSDVLAQERAHKQAVLDQFGALQKARGMKDYDEQLLTFYGTLDPVDDAWFVQAIGADVSSIRDKALARAQDWLTHSQALWRQYRENGAIGGAQRLESGISAQFRSQARLLSEAQSVAQQGMRIYTQLRADHSGDWDSLLSAINAEVELQRRSLQELRMVLDPELLRAKLALIGGTGSEAGNSP</sequence>
<dbReference type="PANTHER" id="PTHR23308">
    <property type="entry name" value="NUCLEAR INHIBITOR OF PROTEIN PHOSPHATASE-1"/>
    <property type="match status" value="1"/>
</dbReference>
<dbReference type="AlphaFoldDB" id="A0A1G7RXW2"/>
<dbReference type="OrthoDB" id="151099at2"/>
<dbReference type="Gene3D" id="2.60.200.20">
    <property type="match status" value="2"/>
</dbReference>
<reference evidence="2 3" key="1">
    <citation type="submission" date="2016-10" db="EMBL/GenBank/DDBJ databases">
        <authorList>
            <person name="de Groot N.N."/>
        </authorList>
    </citation>
    <scope>NUCLEOTIDE SEQUENCE [LARGE SCALE GENOMIC DNA]</scope>
    <source>
        <strain evidence="2 3">LMG 2247</strain>
    </source>
</reference>
<dbReference type="InterPro" id="IPR008984">
    <property type="entry name" value="SMAD_FHA_dom_sf"/>
</dbReference>
<evidence type="ECO:0000313" key="3">
    <source>
        <dbReference type="Proteomes" id="UP000199706"/>
    </source>
</evidence>
<dbReference type="SUPFAM" id="SSF49879">
    <property type="entry name" value="SMAD/FHA domain"/>
    <property type="match status" value="2"/>
</dbReference>
<accession>A0A1G7RXW2</accession>
<dbReference type="InterPro" id="IPR000253">
    <property type="entry name" value="FHA_dom"/>
</dbReference>
<dbReference type="RefSeq" id="WP_090682363.1">
    <property type="nucleotide sequence ID" value="NZ_CADERL010000002.1"/>
</dbReference>
<dbReference type="PROSITE" id="PS50006">
    <property type="entry name" value="FHA_DOMAIN"/>
    <property type="match status" value="2"/>
</dbReference>
<organism evidence="2 3">
    <name type="scientific">Paraburkholderia phenazinium</name>
    <dbReference type="NCBI Taxonomy" id="60549"/>
    <lineage>
        <taxon>Bacteria</taxon>
        <taxon>Pseudomonadati</taxon>
        <taxon>Pseudomonadota</taxon>
        <taxon>Betaproteobacteria</taxon>
        <taxon>Burkholderiales</taxon>
        <taxon>Burkholderiaceae</taxon>
        <taxon>Paraburkholderia</taxon>
    </lineage>
</organism>